<name>A0A1F5L2N1_PENAI</name>
<keyword evidence="2" id="KW-1185">Reference proteome</keyword>
<reference evidence="1 2" key="1">
    <citation type="journal article" date="2016" name="Sci. Rep.">
        <title>Penicillium arizonense, a new, genome sequenced fungal species, reveals a high chemical diversity in secreted metabolites.</title>
        <authorList>
            <person name="Grijseels S."/>
            <person name="Nielsen J.C."/>
            <person name="Randelovic M."/>
            <person name="Nielsen J."/>
            <person name="Nielsen K.F."/>
            <person name="Workman M."/>
            <person name="Frisvad J.C."/>
        </authorList>
    </citation>
    <scope>NUCLEOTIDE SEQUENCE [LARGE SCALE GENOMIC DNA]</scope>
    <source>
        <strain evidence="1 2">CBS 141311</strain>
    </source>
</reference>
<gene>
    <name evidence="1" type="ORF">PENARI_c050G12372</name>
</gene>
<comment type="caution">
    <text evidence="1">The sequence shown here is derived from an EMBL/GenBank/DDBJ whole genome shotgun (WGS) entry which is preliminary data.</text>
</comment>
<dbReference type="AlphaFoldDB" id="A0A1F5L2N1"/>
<proteinExistence type="predicted"/>
<organism evidence="1 2">
    <name type="scientific">Penicillium arizonense</name>
    <dbReference type="NCBI Taxonomy" id="1835702"/>
    <lineage>
        <taxon>Eukaryota</taxon>
        <taxon>Fungi</taxon>
        <taxon>Dikarya</taxon>
        <taxon>Ascomycota</taxon>
        <taxon>Pezizomycotina</taxon>
        <taxon>Eurotiomycetes</taxon>
        <taxon>Eurotiomycetidae</taxon>
        <taxon>Eurotiales</taxon>
        <taxon>Aspergillaceae</taxon>
        <taxon>Penicillium</taxon>
    </lineage>
</organism>
<dbReference type="Proteomes" id="UP000177622">
    <property type="component" value="Unassembled WGS sequence"/>
</dbReference>
<protein>
    <submittedName>
        <fullName evidence="1">Uncharacterized protein</fullName>
    </submittedName>
</protein>
<evidence type="ECO:0000313" key="1">
    <source>
        <dbReference type="EMBL" id="OGE47306.1"/>
    </source>
</evidence>
<dbReference type="EMBL" id="LXJU01000050">
    <property type="protein sequence ID" value="OGE47306.1"/>
    <property type="molecule type" value="Genomic_DNA"/>
</dbReference>
<accession>A0A1F5L2N1</accession>
<sequence length="16" mass="1725">MSVPQAIVVVIFASTY</sequence>
<evidence type="ECO:0000313" key="2">
    <source>
        <dbReference type="Proteomes" id="UP000177622"/>
    </source>
</evidence>